<evidence type="ECO:0000313" key="8">
    <source>
        <dbReference type="EMBL" id="MDN0023429.1"/>
    </source>
</evidence>
<dbReference type="CDD" id="cd21109">
    <property type="entry name" value="SPASM"/>
    <property type="match status" value="1"/>
</dbReference>
<dbReference type="GO" id="GO:0003824">
    <property type="term" value="F:catalytic activity"/>
    <property type="evidence" value="ECO:0007669"/>
    <property type="project" value="InterPro"/>
</dbReference>
<comment type="cofactor">
    <cofactor evidence="1">
        <name>[4Fe-4S] cluster</name>
        <dbReference type="ChEBI" id="CHEBI:49883"/>
    </cofactor>
</comment>
<dbReference type="GO" id="GO:0051536">
    <property type="term" value="F:iron-sulfur cluster binding"/>
    <property type="evidence" value="ECO:0007669"/>
    <property type="project" value="UniProtKB-KW"/>
</dbReference>
<dbReference type="SUPFAM" id="SSF102114">
    <property type="entry name" value="Radical SAM enzymes"/>
    <property type="match status" value="1"/>
</dbReference>
<dbReference type="Proteomes" id="UP001167831">
    <property type="component" value="Unassembled WGS sequence"/>
</dbReference>
<dbReference type="InterPro" id="IPR050377">
    <property type="entry name" value="Radical_SAM_PqqE_MftC-like"/>
</dbReference>
<proteinExistence type="predicted"/>
<accession>A0AAW7JTZ3</accession>
<evidence type="ECO:0000313" key="11">
    <source>
        <dbReference type="Proteomes" id="UP001168478"/>
    </source>
</evidence>
<keyword evidence="2" id="KW-0949">S-adenosyl-L-methionine</keyword>
<evidence type="ECO:0000259" key="7">
    <source>
        <dbReference type="Pfam" id="PF13186"/>
    </source>
</evidence>
<dbReference type="EMBL" id="JAUEIF010000002">
    <property type="protein sequence ID" value="MDN0024792.1"/>
    <property type="molecule type" value="Genomic_DNA"/>
</dbReference>
<protein>
    <submittedName>
        <fullName evidence="9">Radical SAM protein</fullName>
    </submittedName>
</protein>
<dbReference type="AlphaFoldDB" id="A0AAW7JTZ3"/>
<dbReference type="Pfam" id="PF13186">
    <property type="entry name" value="SPASM"/>
    <property type="match status" value="1"/>
</dbReference>
<evidence type="ECO:0000256" key="4">
    <source>
        <dbReference type="ARBA" id="ARBA00023004"/>
    </source>
</evidence>
<evidence type="ECO:0000256" key="1">
    <source>
        <dbReference type="ARBA" id="ARBA00001966"/>
    </source>
</evidence>
<comment type="caution">
    <text evidence="9">The sequence shown here is derived from an EMBL/GenBank/DDBJ whole genome shotgun (WGS) entry which is preliminary data.</text>
</comment>
<dbReference type="EMBL" id="JAUEIE010000011">
    <property type="protein sequence ID" value="MDN0023429.1"/>
    <property type="molecule type" value="Genomic_DNA"/>
</dbReference>
<evidence type="ECO:0000256" key="5">
    <source>
        <dbReference type="ARBA" id="ARBA00023014"/>
    </source>
</evidence>
<dbReference type="InterPro" id="IPR023885">
    <property type="entry name" value="4Fe4S-binding_SPASM_dom"/>
</dbReference>
<keyword evidence="10" id="KW-1185">Reference proteome</keyword>
<organism evidence="9 11">
    <name type="scientific">Leyella lascolaii</name>
    <dbReference type="NCBI Taxonomy" id="1776379"/>
    <lineage>
        <taxon>Bacteria</taxon>
        <taxon>Pseudomonadati</taxon>
        <taxon>Bacteroidota</taxon>
        <taxon>Bacteroidia</taxon>
        <taxon>Bacteroidales</taxon>
        <taxon>Prevotellaceae</taxon>
        <taxon>Leyella</taxon>
    </lineage>
</organism>
<keyword evidence="4" id="KW-0408">Iron</keyword>
<evidence type="ECO:0000256" key="2">
    <source>
        <dbReference type="ARBA" id="ARBA00022691"/>
    </source>
</evidence>
<gene>
    <name evidence="8" type="ORF">QVN81_10415</name>
    <name evidence="9" type="ORF">QVN84_04550</name>
</gene>
<evidence type="ECO:0000313" key="9">
    <source>
        <dbReference type="EMBL" id="MDN0024792.1"/>
    </source>
</evidence>
<evidence type="ECO:0000256" key="3">
    <source>
        <dbReference type="ARBA" id="ARBA00022723"/>
    </source>
</evidence>
<reference evidence="9" key="2">
    <citation type="submission" date="2023-08" db="EMBL/GenBank/DDBJ databases">
        <title>Identification and characterization of horizontal gene transfer across gut microbiota members of farm animals based on homology search.</title>
        <authorList>
            <person name="Schwarzerova J."/>
            <person name="Nykrynova M."/>
            <person name="Jureckova K."/>
            <person name="Cejkova D."/>
            <person name="Rychlik I."/>
        </authorList>
    </citation>
    <scope>NUCLEOTIDE SEQUENCE</scope>
    <source>
        <strain evidence="9">ET15</strain>
        <strain evidence="8">ET37</strain>
    </source>
</reference>
<dbReference type="SFLD" id="SFLDS00029">
    <property type="entry name" value="Radical_SAM"/>
    <property type="match status" value="1"/>
</dbReference>
<dbReference type="Pfam" id="PF04055">
    <property type="entry name" value="Radical_SAM"/>
    <property type="match status" value="1"/>
</dbReference>
<dbReference type="PANTHER" id="PTHR11228">
    <property type="entry name" value="RADICAL SAM DOMAIN PROTEIN"/>
    <property type="match status" value="1"/>
</dbReference>
<name>A0AAW7JTZ3_9BACT</name>
<feature type="domain" description="Radical SAM core" evidence="6">
    <location>
        <begin position="31"/>
        <end position="166"/>
    </location>
</feature>
<dbReference type="PANTHER" id="PTHR11228:SF7">
    <property type="entry name" value="PQQA PEPTIDE CYCLASE"/>
    <property type="match status" value="1"/>
</dbReference>
<dbReference type="InterPro" id="IPR007197">
    <property type="entry name" value="rSAM"/>
</dbReference>
<dbReference type="Proteomes" id="UP001168478">
    <property type="component" value="Unassembled WGS sequence"/>
</dbReference>
<dbReference type="CDD" id="cd01335">
    <property type="entry name" value="Radical_SAM"/>
    <property type="match status" value="1"/>
</dbReference>
<dbReference type="GO" id="GO:0046872">
    <property type="term" value="F:metal ion binding"/>
    <property type="evidence" value="ECO:0007669"/>
    <property type="project" value="UniProtKB-KW"/>
</dbReference>
<evidence type="ECO:0000313" key="10">
    <source>
        <dbReference type="Proteomes" id="UP001167831"/>
    </source>
</evidence>
<keyword evidence="5" id="KW-0411">Iron-sulfur</keyword>
<reference evidence="9" key="1">
    <citation type="submission" date="2023-06" db="EMBL/GenBank/DDBJ databases">
        <authorList>
            <person name="Zeman M."/>
            <person name="Kubasova T."/>
            <person name="Jahodarova E."/>
            <person name="Nykrynova M."/>
            <person name="Rychlik I."/>
        </authorList>
    </citation>
    <scope>NUCLEOTIDE SEQUENCE</scope>
    <source>
        <strain evidence="9">ET15</strain>
        <strain evidence="8">ET37</strain>
    </source>
</reference>
<dbReference type="SFLD" id="SFLDG01067">
    <property type="entry name" value="SPASM/twitch_domain_containing"/>
    <property type="match status" value="1"/>
</dbReference>
<feature type="domain" description="4Fe4S-binding SPASM" evidence="7">
    <location>
        <begin position="248"/>
        <end position="305"/>
    </location>
</feature>
<dbReference type="InterPro" id="IPR013785">
    <property type="entry name" value="Aldolase_TIM"/>
</dbReference>
<keyword evidence="3" id="KW-0479">Metal-binding</keyword>
<dbReference type="RefSeq" id="WP_289825857.1">
    <property type="nucleotide sequence ID" value="NZ_JAUEIE010000011.1"/>
</dbReference>
<dbReference type="Gene3D" id="3.20.20.70">
    <property type="entry name" value="Aldolase class I"/>
    <property type="match status" value="1"/>
</dbReference>
<sequence length="355" mass="41429">MYKTSDYLHNGVLYLNNILRTHHKRLSTLMIYTTTKCQSRCKHCSIWQKPEVHLSLEEIRKIMNSKCITKNTVIGLEGGEFLLHPEAKDIMEWFMNNHPNYTLLSNCLAPHKVIEAVRLYHPAHLYVSLDGDKDTYKTMRGCNGHDKVIEVVETLKDEIPVSLMFCLSPWNTFKDMDYVIGVAMKYNVDVRIGIYGTMVFFDTTADLIAADLKNFIQNIPQNIHETEENFDFVALYGEWQNGHLHLPCQSIFSELVIHSNGDVPLCQNLDVMLGNIHEHSLDEIFNSQETVKTQCRYSKECNGCWINFHRKYDIILLQNLERFLPKNIIGLLYGSYQWTDNCKETYRRFSKRICK</sequence>
<evidence type="ECO:0000259" key="6">
    <source>
        <dbReference type="Pfam" id="PF04055"/>
    </source>
</evidence>
<dbReference type="InterPro" id="IPR058240">
    <property type="entry name" value="rSAM_sf"/>
</dbReference>